<evidence type="ECO:0000313" key="2">
    <source>
        <dbReference type="Proteomes" id="UP001164539"/>
    </source>
</evidence>
<sequence length="352" mass="39273">MAIFFKYSSFLFLFSVLLMIIRVVVGQDGDPVGAEAGRRREMVPAMFIFGDSLIDNGNNNNLPSFAKANYYPYGIDFNGGPTGRFSNGYTMVDEIAELLGLPLIPAYSEASGEQMLHGVNYASAAAGILDITGRNFVGRIPFGQQIRNFQNTLDQITDNLGANDVANALARCIFFVGMGSNDYLNNYLMPNYPTRNQYNPQQYADLLVQQYTQQLTSLYNLGARKFVLPGIRENGMHSKHFVTKPTMINNLNANLPGSRFIYIDVAHLFEDLLTNYRSYGFSVIDRGCCGIGRNGGQITCLPFQTPCANRDQYVFWDAFHPTEAVNILFGRKAFYGDQSVVYPMNIQQLATV</sequence>
<evidence type="ECO:0000313" key="1">
    <source>
        <dbReference type="EMBL" id="KAJ4713767.1"/>
    </source>
</evidence>
<reference evidence="1 2" key="1">
    <citation type="journal article" date="2023" name="Science">
        <title>Complex scaffold remodeling in plant triterpene biosynthesis.</title>
        <authorList>
            <person name="De La Pena R."/>
            <person name="Hodgson H."/>
            <person name="Liu J.C."/>
            <person name="Stephenson M.J."/>
            <person name="Martin A.C."/>
            <person name="Owen C."/>
            <person name="Harkess A."/>
            <person name="Leebens-Mack J."/>
            <person name="Jimenez L.E."/>
            <person name="Osbourn A."/>
            <person name="Sattely E.S."/>
        </authorList>
    </citation>
    <scope>NUCLEOTIDE SEQUENCE [LARGE SCALE GENOMIC DNA]</scope>
    <source>
        <strain evidence="2">cv. JPN11</strain>
        <tissue evidence="1">Leaf</tissue>
    </source>
</reference>
<dbReference type="Proteomes" id="UP001164539">
    <property type="component" value="Chromosome 8"/>
</dbReference>
<proteinExistence type="predicted"/>
<organism evidence="1 2">
    <name type="scientific">Melia azedarach</name>
    <name type="common">Chinaberry tree</name>
    <dbReference type="NCBI Taxonomy" id="155640"/>
    <lineage>
        <taxon>Eukaryota</taxon>
        <taxon>Viridiplantae</taxon>
        <taxon>Streptophyta</taxon>
        <taxon>Embryophyta</taxon>
        <taxon>Tracheophyta</taxon>
        <taxon>Spermatophyta</taxon>
        <taxon>Magnoliopsida</taxon>
        <taxon>eudicotyledons</taxon>
        <taxon>Gunneridae</taxon>
        <taxon>Pentapetalae</taxon>
        <taxon>rosids</taxon>
        <taxon>malvids</taxon>
        <taxon>Sapindales</taxon>
        <taxon>Meliaceae</taxon>
        <taxon>Melia</taxon>
    </lineage>
</organism>
<keyword evidence="2" id="KW-1185">Reference proteome</keyword>
<name>A0ACC1XQN5_MELAZ</name>
<protein>
    <submittedName>
        <fullName evidence="1">GDSL esterase/lipase</fullName>
    </submittedName>
</protein>
<gene>
    <name evidence="1" type="ORF">OWV82_015817</name>
</gene>
<dbReference type="EMBL" id="CM051401">
    <property type="protein sequence ID" value="KAJ4713767.1"/>
    <property type="molecule type" value="Genomic_DNA"/>
</dbReference>
<comment type="caution">
    <text evidence="1">The sequence shown here is derived from an EMBL/GenBank/DDBJ whole genome shotgun (WGS) entry which is preliminary data.</text>
</comment>
<accession>A0ACC1XQN5</accession>